<dbReference type="RefSeq" id="WP_114580398.1">
    <property type="nucleotide sequence ID" value="NZ_QPMH01000001.1"/>
</dbReference>
<proteinExistence type="predicted"/>
<name>A0A369THL8_9PROT</name>
<dbReference type="EMBL" id="QPMH01000001">
    <property type="protein sequence ID" value="RDD63885.1"/>
    <property type="molecule type" value="Genomic_DNA"/>
</dbReference>
<keyword evidence="2" id="KW-1185">Reference proteome</keyword>
<gene>
    <name evidence="1" type="ORF">DRB17_01610</name>
</gene>
<protein>
    <submittedName>
        <fullName evidence="1">Uncharacterized protein</fullName>
    </submittedName>
</protein>
<accession>A0A369THL8</accession>
<sequence length="274" mass="28764">MAAVVLLLAVTGPAIGGMAEALVENLRPTGDGVRFQTASVEAELGFQPTELSLPSPERARLVVRLGPLDAVGFAGDQASGRFGGVGRGSLRRSPYIGLAGRGDGFFLRHDFGSAALAATFLQGRDGGIAAGEAAVDVDRLRIVMQGGVLREDDSALDGRAEGTAKTAFAGMMIGVAPIRRLDVSMGWHEGRTRVERAGPLPSRSLGLAASIREPMFAGDKFSFGLDQDVAETGDFAPTLSGSYSLPLPVGRVLANGRHVSEEETRLRLSYALEW</sequence>
<reference evidence="1 2" key="1">
    <citation type="submission" date="2018-07" db="EMBL/GenBank/DDBJ databases">
        <title>Venubactetium sediminum gen. nov., sp. nov., isolated from a marine solar saltern.</title>
        <authorList>
            <person name="Wang S."/>
        </authorList>
    </citation>
    <scope>NUCLEOTIDE SEQUENCE [LARGE SCALE GENOMIC DNA]</scope>
    <source>
        <strain evidence="1 2">WD2A32</strain>
    </source>
</reference>
<evidence type="ECO:0000313" key="1">
    <source>
        <dbReference type="EMBL" id="RDD63885.1"/>
    </source>
</evidence>
<dbReference type="Proteomes" id="UP000253941">
    <property type="component" value="Unassembled WGS sequence"/>
</dbReference>
<comment type="caution">
    <text evidence="1">The sequence shown here is derived from an EMBL/GenBank/DDBJ whole genome shotgun (WGS) entry which is preliminary data.</text>
</comment>
<evidence type="ECO:0000313" key="2">
    <source>
        <dbReference type="Proteomes" id="UP000253941"/>
    </source>
</evidence>
<organism evidence="1 2">
    <name type="scientific">Ferruginivarius sediminum</name>
    <dbReference type="NCBI Taxonomy" id="2661937"/>
    <lineage>
        <taxon>Bacteria</taxon>
        <taxon>Pseudomonadati</taxon>
        <taxon>Pseudomonadota</taxon>
        <taxon>Alphaproteobacteria</taxon>
        <taxon>Rhodospirillales</taxon>
        <taxon>Rhodospirillaceae</taxon>
        <taxon>Ferruginivarius</taxon>
    </lineage>
</organism>
<dbReference type="AlphaFoldDB" id="A0A369THL8"/>